<dbReference type="Gene3D" id="1.20.1740.10">
    <property type="entry name" value="Amino acid/polyamine transporter I"/>
    <property type="match status" value="1"/>
</dbReference>
<feature type="transmembrane region" description="Helical" evidence="7">
    <location>
        <begin position="70"/>
        <end position="89"/>
    </location>
</feature>
<dbReference type="PROSITE" id="PS00218">
    <property type="entry name" value="AMINO_ACID_PERMEASE_1"/>
    <property type="match status" value="1"/>
</dbReference>
<keyword evidence="9" id="KW-1185">Reference proteome</keyword>
<dbReference type="GO" id="GO:0016020">
    <property type="term" value="C:membrane"/>
    <property type="evidence" value="ECO:0007669"/>
    <property type="project" value="UniProtKB-SubCell"/>
</dbReference>
<dbReference type="InterPro" id="IPR002293">
    <property type="entry name" value="AA/rel_permease1"/>
</dbReference>
<dbReference type="HOGENOM" id="CLU_004495_5_0_1"/>
<evidence type="ECO:0000256" key="1">
    <source>
        <dbReference type="ARBA" id="ARBA00004141"/>
    </source>
</evidence>
<feature type="transmembrane region" description="Helical" evidence="7">
    <location>
        <begin position="224"/>
        <end position="242"/>
    </location>
</feature>
<feature type="transmembrane region" description="Helical" evidence="7">
    <location>
        <begin position="483"/>
        <end position="504"/>
    </location>
</feature>
<evidence type="ECO:0000313" key="8">
    <source>
        <dbReference type="EMBL" id="EFJ33987.1"/>
    </source>
</evidence>
<feature type="transmembrane region" description="Helical" evidence="7">
    <location>
        <begin position="95"/>
        <end position="117"/>
    </location>
</feature>
<dbReference type="KEGG" id="smo:SELMODRAFT_83320"/>
<dbReference type="InterPro" id="IPR004840">
    <property type="entry name" value="Amino_acid_permease_CS"/>
</dbReference>
<comment type="subcellular location">
    <subcellularLocation>
        <location evidence="1">Membrane</location>
        <topology evidence="1">Multi-pass membrane protein</topology>
    </subcellularLocation>
</comment>
<feature type="region of interest" description="Disordered" evidence="6">
    <location>
        <begin position="14"/>
        <end position="46"/>
    </location>
</feature>
<proteinExistence type="predicted"/>
<evidence type="ECO:0000256" key="3">
    <source>
        <dbReference type="ARBA" id="ARBA00022692"/>
    </source>
</evidence>
<keyword evidence="2" id="KW-0813">Transport</keyword>
<evidence type="ECO:0008006" key="10">
    <source>
        <dbReference type="Google" id="ProtNLM"/>
    </source>
</evidence>
<dbReference type="InParanoid" id="D8R207"/>
<feature type="transmembrane region" description="Helical" evidence="7">
    <location>
        <begin position="441"/>
        <end position="463"/>
    </location>
</feature>
<feature type="transmembrane region" description="Helical" evidence="7">
    <location>
        <begin position="304"/>
        <end position="327"/>
    </location>
</feature>
<feature type="transmembrane region" description="Helical" evidence="7">
    <location>
        <begin position="150"/>
        <end position="168"/>
    </location>
</feature>
<feature type="transmembrane region" description="Helical" evidence="7">
    <location>
        <begin position="417"/>
        <end position="434"/>
    </location>
</feature>
<organism evidence="9">
    <name type="scientific">Selaginella moellendorffii</name>
    <name type="common">Spikemoss</name>
    <dbReference type="NCBI Taxonomy" id="88036"/>
    <lineage>
        <taxon>Eukaryota</taxon>
        <taxon>Viridiplantae</taxon>
        <taxon>Streptophyta</taxon>
        <taxon>Embryophyta</taxon>
        <taxon>Tracheophyta</taxon>
        <taxon>Lycopodiopsida</taxon>
        <taxon>Selaginellales</taxon>
        <taxon>Selaginellaceae</taxon>
        <taxon>Selaginella</taxon>
    </lineage>
</organism>
<keyword evidence="5 7" id="KW-0472">Membrane</keyword>
<feature type="transmembrane region" description="Helical" evidence="7">
    <location>
        <begin position="367"/>
        <end position="397"/>
    </location>
</feature>
<dbReference type="EMBL" id="GL377570">
    <property type="protein sequence ID" value="EFJ33987.1"/>
    <property type="molecule type" value="Genomic_DNA"/>
</dbReference>
<evidence type="ECO:0000256" key="2">
    <source>
        <dbReference type="ARBA" id="ARBA00022448"/>
    </source>
</evidence>
<dbReference type="PANTHER" id="PTHR45649:SF50">
    <property type="entry name" value="AMINO ACID PERMEASE_ SLC12A DOMAIN-CONTAINING PROTEIN"/>
    <property type="match status" value="1"/>
</dbReference>
<sequence length="554" mass="59996">MSSCELPAAVSIKLDGDDGIAGDPKAGGARDPNLDEARDPELDGDEDERRLNELGYKQEYRRVMTPFQQFAYTFSYTAPLGFVTGYYGYMYCYGGPLVIFLGMLVTTLGTLSVLLAIAEVYSTFPTLGSVYYWVAQLCPGMHWLSWLVGWIYLVGALCGTALNEYLLAKFAQKMILLSTGGAQGGGFNLSSYQVTLVTTLAFAAHLGVSVVSSKWLGYLSSAGAWFQMAATFIVGVTLLGISPKFQSPKFVFTEFVRAPGQELHSSWMIVAAGLPYFQAMLTGFDVGSHIVEEVKTAAIAGPRAMIRSAYLTAGIDMLLLFIMTFCIQKPENLLAFDTATGGGLESAGIQLFYDCFEARFKRGNVGAVLFTGLAATSLFFANIINVTLTARCVYAMARDASIPFQAFLTRLTARERVPVNATFATVAIAFLATLPSSGSSVAFTAIAAMSTVTAWIPYIIVLFCKHAPSGKKHPPGPYTLHGFGVYLGAWGSLWGILITILFCLPPKFPIGIQSFNYTPLSLVGTIGVGVVYWQVYGKWTYTGPRTTLDEKIAF</sequence>
<dbReference type="eggNOG" id="KOG1289">
    <property type="taxonomic scope" value="Eukaryota"/>
</dbReference>
<gene>
    <name evidence="8" type="ORF">SELMODRAFT_83320</name>
</gene>
<dbReference type="Pfam" id="PF13520">
    <property type="entry name" value="AA_permease_2"/>
    <property type="match status" value="1"/>
</dbReference>
<dbReference type="GO" id="GO:0015185">
    <property type="term" value="F:gamma-aminobutyric acid transmembrane transporter activity"/>
    <property type="evidence" value="ECO:0000318"/>
    <property type="project" value="GO_Central"/>
</dbReference>
<accession>D8R207</accession>
<dbReference type="GO" id="GO:0015812">
    <property type="term" value="P:gamma-aminobutyric acid transport"/>
    <property type="evidence" value="ECO:0000318"/>
    <property type="project" value="GO_Central"/>
</dbReference>
<evidence type="ECO:0000256" key="6">
    <source>
        <dbReference type="SAM" id="MobiDB-lite"/>
    </source>
</evidence>
<feature type="transmembrane region" description="Helical" evidence="7">
    <location>
        <begin position="516"/>
        <end position="535"/>
    </location>
</feature>
<keyword evidence="3 7" id="KW-0812">Transmembrane</keyword>
<evidence type="ECO:0000256" key="5">
    <source>
        <dbReference type="ARBA" id="ARBA00023136"/>
    </source>
</evidence>
<dbReference type="Proteomes" id="UP000001514">
    <property type="component" value="Unassembled WGS sequence"/>
</dbReference>
<name>D8R207_SELML</name>
<dbReference type="OrthoDB" id="1861316at2759"/>
<evidence type="ECO:0000256" key="4">
    <source>
        <dbReference type="ARBA" id="ARBA00022989"/>
    </source>
</evidence>
<dbReference type="OMA" id="EMASINP"/>
<feature type="compositionally biased region" description="Basic and acidic residues" evidence="6">
    <location>
        <begin position="32"/>
        <end position="46"/>
    </location>
</feature>
<dbReference type="PANTHER" id="PTHR45649">
    <property type="entry name" value="AMINO-ACID PERMEASE BAT1"/>
    <property type="match status" value="1"/>
</dbReference>
<keyword evidence="4 7" id="KW-1133">Transmembrane helix</keyword>
<reference evidence="8 9" key="1">
    <citation type="journal article" date="2011" name="Science">
        <title>The Selaginella genome identifies genetic changes associated with the evolution of vascular plants.</title>
        <authorList>
            <person name="Banks J.A."/>
            <person name="Nishiyama T."/>
            <person name="Hasebe M."/>
            <person name="Bowman J.L."/>
            <person name="Gribskov M."/>
            <person name="dePamphilis C."/>
            <person name="Albert V.A."/>
            <person name="Aono N."/>
            <person name="Aoyama T."/>
            <person name="Ambrose B.A."/>
            <person name="Ashton N.W."/>
            <person name="Axtell M.J."/>
            <person name="Barker E."/>
            <person name="Barker M.S."/>
            <person name="Bennetzen J.L."/>
            <person name="Bonawitz N.D."/>
            <person name="Chapple C."/>
            <person name="Cheng C."/>
            <person name="Correa L.G."/>
            <person name="Dacre M."/>
            <person name="DeBarry J."/>
            <person name="Dreyer I."/>
            <person name="Elias M."/>
            <person name="Engstrom E.M."/>
            <person name="Estelle M."/>
            <person name="Feng L."/>
            <person name="Finet C."/>
            <person name="Floyd S.K."/>
            <person name="Frommer W.B."/>
            <person name="Fujita T."/>
            <person name="Gramzow L."/>
            <person name="Gutensohn M."/>
            <person name="Harholt J."/>
            <person name="Hattori M."/>
            <person name="Heyl A."/>
            <person name="Hirai T."/>
            <person name="Hiwatashi Y."/>
            <person name="Ishikawa M."/>
            <person name="Iwata M."/>
            <person name="Karol K.G."/>
            <person name="Koehler B."/>
            <person name="Kolukisaoglu U."/>
            <person name="Kubo M."/>
            <person name="Kurata T."/>
            <person name="Lalonde S."/>
            <person name="Li K."/>
            <person name="Li Y."/>
            <person name="Litt A."/>
            <person name="Lyons E."/>
            <person name="Manning G."/>
            <person name="Maruyama T."/>
            <person name="Michael T.P."/>
            <person name="Mikami K."/>
            <person name="Miyazaki S."/>
            <person name="Morinaga S."/>
            <person name="Murata T."/>
            <person name="Mueller-Roeber B."/>
            <person name="Nelson D.R."/>
            <person name="Obara M."/>
            <person name="Oguri Y."/>
            <person name="Olmstead R.G."/>
            <person name="Onodera N."/>
            <person name="Petersen B.L."/>
            <person name="Pils B."/>
            <person name="Prigge M."/>
            <person name="Rensing S.A."/>
            <person name="Riano-Pachon D.M."/>
            <person name="Roberts A.W."/>
            <person name="Sato Y."/>
            <person name="Scheller H.V."/>
            <person name="Schulz B."/>
            <person name="Schulz C."/>
            <person name="Shakirov E.V."/>
            <person name="Shibagaki N."/>
            <person name="Shinohara N."/>
            <person name="Shippen D.E."/>
            <person name="Soerensen I."/>
            <person name="Sotooka R."/>
            <person name="Sugimoto N."/>
            <person name="Sugita M."/>
            <person name="Sumikawa N."/>
            <person name="Tanurdzic M."/>
            <person name="Theissen G."/>
            <person name="Ulvskov P."/>
            <person name="Wakazuki S."/>
            <person name="Weng J.K."/>
            <person name="Willats W.W."/>
            <person name="Wipf D."/>
            <person name="Wolf P.G."/>
            <person name="Yang L."/>
            <person name="Zimmer A.D."/>
            <person name="Zhu Q."/>
            <person name="Mitros T."/>
            <person name="Hellsten U."/>
            <person name="Loque D."/>
            <person name="Otillar R."/>
            <person name="Salamov A."/>
            <person name="Schmutz J."/>
            <person name="Shapiro H."/>
            <person name="Lindquist E."/>
            <person name="Lucas S."/>
            <person name="Rokhsar D."/>
            <person name="Grigoriev I.V."/>
        </authorList>
    </citation>
    <scope>NUCLEOTIDE SEQUENCE [LARGE SCALE GENOMIC DNA]</scope>
</reference>
<dbReference type="Gramene" id="EFJ33987">
    <property type="protein sequence ID" value="EFJ33987"/>
    <property type="gene ID" value="SELMODRAFT_83320"/>
</dbReference>
<dbReference type="PIRSF" id="PIRSF006060">
    <property type="entry name" value="AA_transporter"/>
    <property type="match status" value="1"/>
</dbReference>
<evidence type="ECO:0000313" key="9">
    <source>
        <dbReference type="Proteomes" id="UP000001514"/>
    </source>
</evidence>
<feature type="transmembrane region" description="Helical" evidence="7">
    <location>
        <begin position="189"/>
        <end position="212"/>
    </location>
</feature>
<evidence type="ECO:0000256" key="7">
    <source>
        <dbReference type="SAM" id="Phobius"/>
    </source>
</evidence>
<protein>
    <recommendedName>
        <fullName evidence="10">Amino acid permease/ SLC12A domain-containing protein</fullName>
    </recommendedName>
</protein>
<dbReference type="AlphaFoldDB" id="D8R207"/>